<keyword evidence="3" id="KW-1185">Reference proteome</keyword>
<keyword evidence="1" id="KW-1133">Transmembrane helix</keyword>
<organism evidence="2 3">
    <name type="scientific">Lelliottia wanjuensis</name>
    <dbReference type="NCBI Taxonomy" id="3050585"/>
    <lineage>
        <taxon>Bacteria</taxon>
        <taxon>Pseudomonadati</taxon>
        <taxon>Pseudomonadota</taxon>
        <taxon>Gammaproteobacteria</taxon>
        <taxon>Enterobacterales</taxon>
        <taxon>Enterobacteriaceae</taxon>
        <taxon>Lelliottia</taxon>
    </lineage>
</organism>
<accession>A0AAP4FXM0</accession>
<gene>
    <name evidence="2" type="ORF">QQF32_19870</name>
</gene>
<feature type="transmembrane region" description="Helical" evidence="1">
    <location>
        <begin position="129"/>
        <end position="148"/>
    </location>
</feature>
<comment type="caution">
    <text evidence="2">The sequence shown here is derived from an EMBL/GenBank/DDBJ whole genome shotgun (WGS) entry which is preliminary data.</text>
</comment>
<proteinExistence type="predicted"/>
<reference evidence="2 3" key="1">
    <citation type="submission" date="2023-06" db="EMBL/GenBank/DDBJ databases">
        <title>Identification and characterization of antibiotic-resistant Gram-negative bacteria.</title>
        <authorList>
            <person name="Cho G.-S."/>
            <person name="Lee J."/>
            <person name="Tai E."/>
            <person name="Jeong S."/>
            <person name="Kim I."/>
            <person name="Kim B.-E."/>
            <person name="Jeong M.-I."/>
            <person name="Oh K.-K."/>
            <person name="Franz C.M.A.P."/>
        </authorList>
    </citation>
    <scope>NUCLEOTIDE SEQUENCE [LARGE SCALE GENOMIC DNA]</scope>
    <source>
        <strain evidence="2 3">V106_12</strain>
    </source>
</reference>
<feature type="transmembrane region" description="Helical" evidence="1">
    <location>
        <begin position="16"/>
        <end position="35"/>
    </location>
</feature>
<dbReference type="EMBL" id="JASSOM010000074">
    <property type="protein sequence ID" value="MDK9365455.1"/>
    <property type="molecule type" value="Genomic_DNA"/>
</dbReference>
<evidence type="ECO:0000313" key="2">
    <source>
        <dbReference type="EMBL" id="MDK9365455.1"/>
    </source>
</evidence>
<name>A0AAP4FXM0_9ENTR</name>
<feature type="transmembrane region" description="Helical" evidence="1">
    <location>
        <begin position="87"/>
        <end position="108"/>
    </location>
</feature>
<evidence type="ECO:0000313" key="3">
    <source>
        <dbReference type="Proteomes" id="UP001223214"/>
    </source>
</evidence>
<keyword evidence="1" id="KW-0812">Transmembrane</keyword>
<dbReference type="RefSeq" id="WP_285148417.1">
    <property type="nucleotide sequence ID" value="NZ_JASSOM010000074.1"/>
</dbReference>
<dbReference type="AlphaFoldDB" id="A0AAP4FXM0"/>
<sequence length="185" mass="20765">MSSITTLKEKLATPTLHLALLTVATGGVWPLIWLYKNQGTLMQETGQRFSSSVLIIWMAVCFGLGAFLRPYSMPQIDEMNYIHTPVVMIAITGILSIALMVLYIVWAFKARAALQHYALMQFQLELKMNLFYTFAFSIYYVNYCINALPDALAKQQILRAHLQQQPVMQASTQQPAPGTSEGSQP</sequence>
<evidence type="ECO:0000256" key="1">
    <source>
        <dbReference type="SAM" id="Phobius"/>
    </source>
</evidence>
<dbReference type="Proteomes" id="UP001223214">
    <property type="component" value="Unassembled WGS sequence"/>
</dbReference>
<keyword evidence="1" id="KW-0472">Membrane</keyword>
<feature type="transmembrane region" description="Helical" evidence="1">
    <location>
        <begin position="47"/>
        <end position="67"/>
    </location>
</feature>
<protein>
    <submittedName>
        <fullName evidence="2">DUF4234 domain-containing protein</fullName>
    </submittedName>
</protein>